<dbReference type="PANTHER" id="PTHR43646">
    <property type="entry name" value="GLYCOSYLTRANSFERASE"/>
    <property type="match status" value="1"/>
</dbReference>
<dbReference type="Gene3D" id="3.90.550.10">
    <property type="entry name" value="Spore Coat Polysaccharide Biosynthesis Protein SpsA, Chain A"/>
    <property type="match status" value="1"/>
</dbReference>
<evidence type="ECO:0000256" key="1">
    <source>
        <dbReference type="SAM" id="Phobius"/>
    </source>
</evidence>
<gene>
    <name evidence="3" type="ORF">GbCGDNIH3_1979</name>
</gene>
<proteinExistence type="predicted"/>
<accession>A0AAN0VGF9</accession>
<name>A0AAN0VGF9_9PROT</name>
<dbReference type="NCBIfam" id="TIGR03469">
    <property type="entry name" value="HpnB"/>
    <property type="match status" value="1"/>
</dbReference>
<dbReference type="SUPFAM" id="SSF53448">
    <property type="entry name" value="Nucleotide-diphospho-sugar transferases"/>
    <property type="match status" value="1"/>
</dbReference>
<feature type="transmembrane region" description="Helical" evidence="1">
    <location>
        <begin position="356"/>
        <end position="377"/>
    </location>
</feature>
<dbReference type="InterPro" id="IPR017832">
    <property type="entry name" value="Glyco_trans_2_hopen-assoc_HpnB"/>
</dbReference>
<sequence length="397" mass="43421">MVPSERSRFHQTAARQRNRRMIWLAALSAMIWLYLLFFHGQFWQAGPILPLSPRPSTTPVTVVIPARDEAESIARCLRSLALQDHRALHVILVDDASSDGTGDIARAIAAETFPNRLPGWLQVIAGKPRPTGWSGKLWAVHQGVAAARDDILLLTDADIEHAPGHVASLLAQAESKDLDMTSEMVALNVESWPERALVPAFVFFFQMLYPFARVNDPLSATAAAAGGTVMIRRRALERIGGIESLRGALIDDVTLASRVKTGGPIWLGHSALARSIRPYPHPADIWRMIARTAFVQLRFSWTLLLLTVLGMLIVWIAPPALALFGHGVALWLGLAAWLGAMASYTPTLKRFGLSPFWALALPAIAGFYTAATIGSAIDHATGRGVRWKSRAYTEHTA</sequence>
<feature type="transmembrane region" description="Helical" evidence="1">
    <location>
        <begin position="297"/>
        <end position="317"/>
    </location>
</feature>
<feature type="transmembrane region" description="Helical" evidence="1">
    <location>
        <begin position="323"/>
        <end position="344"/>
    </location>
</feature>
<evidence type="ECO:0000313" key="4">
    <source>
        <dbReference type="Proteomes" id="UP000019438"/>
    </source>
</evidence>
<dbReference type="EMBL" id="CP003181">
    <property type="protein sequence ID" value="AHJ63866.1"/>
    <property type="molecule type" value="Genomic_DNA"/>
</dbReference>
<organism evidence="3 4">
    <name type="scientific">Granulibacter bethesdensis</name>
    <dbReference type="NCBI Taxonomy" id="364410"/>
    <lineage>
        <taxon>Bacteria</taxon>
        <taxon>Pseudomonadati</taxon>
        <taxon>Pseudomonadota</taxon>
        <taxon>Alphaproteobacteria</taxon>
        <taxon>Acetobacterales</taxon>
        <taxon>Acetobacteraceae</taxon>
        <taxon>Granulibacter</taxon>
    </lineage>
</organism>
<feature type="transmembrane region" description="Helical" evidence="1">
    <location>
        <begin position="21"/>
        <end position="43"/>
    </location>
</feature>
<reference evidence="4" key="1">
    <citation type="submission" date="2012-06" db="EMBL/GenBank/DDBJ databases">
        <title>Genome analysis of multiple Granulibacter bethesdensis isolates demonstrates substantial genome diversity.</title>
        <authorList>
            <person name="Greenberg D.E."/>
            <person name="Porcella S.F."/>
            <person name="Zarember K."/>
            <person name="Zelazny A.M."/>
            <person name="Bruno D."/>
            <person name="Martens C."/>
            <person name="Barbian K.D."/>
            <person name="Jaske E."/>
            <person name="Holland S.M."/>
        </authorList>
    </citation>
    <scope>NUCLEOTIDE SEQUENCE [LARGE SCALE GENOMIC DNA]</scope>
    <source>
        <strain evidence="4">CGDNIH3</strain>
    </source>
</reference>
<protein>
    <submittedName>
        <fullName evidence="3">HpnB protein</fullName>
    </submittedName>
</protein>
<dbReference type="KEGG" id="gbc:GbCGDNIH3_1979"/>
<dbReference type="Proteomes" id="UP000019438">
    <property type="component" value="Chromosome"/>
</dbReference>
<dbReference type="Pfam" id="PF00535">
    <property type="entry name" value="Glycos_transf_2"/>
    <property type="match status" value="1"/>
</dbReference>
<keyword evidence="1" id="KW-0472">Membrane</keyword>
<keyword evidence="1" id="KW-0812">Transmembrane</keyword>
<keyword evidence="1" id="KW-1133">Transmembrane helix</keyword>
<dbReference type="PANTHER" id="PTHR43646:SF3">
    <property type="entry name" value="SLR1566 PROTEIN"/>
    <property type="match status" value="1"/>
</dbReference>
<dbReference type="InterPro" id="IPR029044">
    <property type="entry name" value="Nucleotide-diphossugar_trans"/>
</dbReference>
<feature type="domain" description="Glycosyltransferase 2-like" evidence="2">
    <location>
        <begin position="61"/>
        <end position="239"/>
    </location>
</feature>
<evidence type="ECO:0000313" key="3">
    <source>
        <dbReference type="EMBL" id="AHJ63866.1"/>
    </source>
</evidence>
<dbReference type="InterPro" id="IPR001173">
    <property type="entry name" value="Glyco_trans_2-like"/>
</dbReference>
<dbReference type="AlphaFoldDB" id="A0AAN0VGF9"/>
<evidence type="ECO:0000259" key="2">
    <source>
        <dbReference type="Pfam" id="PF00535"/>
    </source>
</evidence>